<evidence type="ECO:0000256" key="1">
    <source>
        <dbReference type="SAM" id="MobiDB-lite"/>
    </source>
</evidence>
<accession>A0A9D4VH27</accession>
<protein>
    <submittedName>
        <fullName evidence="2">Uncharacterized protein</fullName>
    </submittedName>
</protein>
<name>A0A9D4VH27_PEA</name>
<dbReference type="Proteomes" id="UP001058974">
    <property type="component" value="Chromosome 7"/>
</dbReference>
<sequence length="309" mass="35353">MAPPKKNTGKKPMGESSQANEIREEIVDDSNMQPSKAKKSKSEVGRRELMKPRYVKFSAFPANSFNFEELLIASGVKDLVSEVGLIYPEMVKTFYRNINFTQDKFGDLYMESVVNNTEISIGLEDIAKRLGIPNEGDEFRIGYRPSKFYQVTEFDMFLLKALKMGWNINWSYLFFYHLRHQLGLAGGLPYAFFVSKLLAYCNVPLANEECLEMDEQLCEINKTTITKNTGIVLAPDGIYRYRDELDVVAPEGGYSLESLHHEMMAMKLQINSNHHQAMRGINKLLKLYRSKPSFEEEEDVEMEEGSGSD</sequence>
<proteinExistence type="predicted"/>
<feature type="region of interest" description="Disordered" evidence="1">
    <location>
        <begin position="1"/>
        <end position="44"/>
    </location>
</feature>
<reference evidence="2 3" key="1">
    <citation type="journal article" date="2022" name="Nat. Genet.">
        <title>Improved pea reference genome and pan-genome highlight genomic features and evolutionary characteristics.</title>
        <authorList>
            <person name="Yang T."/>
            <person name="Liu R."/>
            <person name="Luo Y."/>
            <person name="Hu S."/>
            <person name="Wang D."/>
            <person name="Wang C."/>
            <person name="Pandey M.K."/>
            <person name="Ge S."/>
            <person name="Xu Q."/>
            <person name="Li N."/>
            <person name="Li G."/>
            <person name="Huang Y."/>
            <person name="Saxena R.K."/>
            <person name="Ji Y."/>
            <person name="Li M."/>
            <person name="Yan X."/>
            <person name="He Y."/>
            <person name="Liu Y."/>
            <person name="Wang X."/>
            <person name="Xiang C."/>
            <person name="Varshney R.K."/>
            <person name="Ding H."/>
            <person name="Gao S."/>
            <person name="Zong X."/>
        </authorList>
    </citation>
    <scope>NUCLEOTIDE SEQUENCE [LARGE SCALE GENOMIC DNA]</scope>
    <source>
        <strain evidence="2 3">cv. Zhongwan 6</strain>
    </source>
</reference>
<dbReference type="AlphaFoldDB" id="A0A9D4VH27"/>
<evidence type="ECO:0000313" key="3">
    <source>
        <dbReference type="Proteomes" id="UP001058974"/>
    </source>
</evidence>
<gene>
    <name evidence="2" type="ORF">KIW84_070115</name>
</gene>
<dbReference type="Gramene" id="Psat07G0011500-T1">
    <property type="protein sequence ID" value="KAI5382555.1"/>
    <property type="gene ID" value="KIW84_070115"/>
</dbReference>
<keyword evidence="3" id="KW-1185">Reference proteome</keyword>
<comment type="caution">
    <text evidence="2">The sequence shown here is derived from an EMBL/GenBank/DDBJ whole genome shotgun (WGS) entry which is preliminary data.</text>
</comment>
<organism evidence="2 3">
    <name type="scientific">Pisum sativum</name>
    <name type="common">Garden pea</name>
    <name type="synonym">Lathyrus oleraceus</name>
    <dbReference type="NCBI Taxonomy" id="3888"/>
    <lineage>
        <taxon>Eukaryota</taxon>
        <taxon>Viridiplantae</taxon>
        <taxon>Streptophyta</taxon>
        <taxon>Embryophyta</taxon>
        <taxon>Tracheophyta</taxon>
        <taxon>Spermatophyta</taxon>
        <taxon>Magnoliopsida</taxon>
        <taxon>eudicotyledons</taxon>
        <taxon>Gunneridae</taxon>
        <taxon>Pentapetalae</taxon>
        <taxon>rosids</taxon>
        <taxon>fabids</taxon>
        <taxon>Fabales</taxon>
        <taxon>Fabaceae</taxon>
        <taxon>Papilionoideae</taxon>
        <taxon>50 kb inversion clade</taxon>
        <taxon>NPAAA clade</taxon>
        <taxon>Hologalegina</taxon>
        <taxon>IRL clade</taxon>
        <taxon>Fabeae</taxon>
        <taxon>Lathyrus</taxon>
    </lineage>
</organism>
<evidence type="ECO:0000313" key="2">
    <source>
        <dbReference type="EMBL" id="KAI5382555.1"/>
    </source>
</evidence>
<dbReference type="EMBL" id="JAMSHJ010000007">
    <property type="protein sequence ID" value="KAI5382555.1"/>
    <property type="molecule type" value="Genomic_DNA"/>
</dbReference>